<dbReference type="CDD" id="cd07996">
    <property type="entry name" value="WGR_MMR_like"/>
    <property type="match status" value="1"/>
</dbReference>
<gene>
    <name evidence="2" type="ORF">FHG71_21020</name>
</gene>
<evidence type="ECO:0000259" key="1">
    <source>
        <dbReference type="PROSITE" id="PS51977"/>
    </source>
</evidence>
<comment type="caution">
    <text evidence="2">The sequence shown here is derived from an EMBL/GenBank/DDBJ whole genome shotgun (WGS) entry which is preliminary data.</text>
</comment>
<protein>
    <submittedName>
        <fullName evidence="2">WGR domain-containing protein</fullName>
    </submittedName>
</protein>
<dbReference type="SMART" id="SM00773">
    <property type="entry name" value="WGR"/>
    <property type="match status" value="1"/>
</dbReference>
<dbReference type="AlphaFoldDB" id="A0A5C4N6W5"/>
<evidence type="ECO:0000313" key="2">
    <source>
        <dbReference type="EMBL" id="TNC61573.1"/>
    </source>
</evidence>
<dbReference type="InterPro" id="IPR008893">
    <property type="entry name" value="WGR_domain"/>
</dbReference>
<name>A0A5C4N6W5_9RHOB</name>
<dbReference type="SUPFAM" id="SSF142921">
    <property type="entry name" value="WGR domain-like"/>
    <property type="match status" value="1"/>
</dbReference>
<sequence>MRRFYSVALARSLWGECGVVRHWGRIGTPGQRRTDWYDGVPDAERALGSLLRAKRRRGYRA</sequence>
<dbReference type="PROSITE" id="PS51977">
    <property type="entry name" value="WGR"/>
    <property type="match status" value="1"/>
</dbReference>
<dbReference type="OrthoDB" id="5801306at2"/>
<dbReference type="Proteomes" id="UP000305709">
    <property type="component" value="Unassembled WGS sequence"/>
</dbReference>
<dbReference type="Gene3D" id="2.20.140.10">
    <property type="entry name" value="WGR domain"/>
    <property type="match status" value="1"/>
</dbReference>
<feature type="domain" description="WGR" evidence="1">
    <location>
        <begin position="1"/>
        <end position="61"/>
    </location>
</feature>
<proteinExistence type="predicted"/>
<dbReference type="Pfam" id="PF05406">
    <property type="entry name" value="WGR"/>
    <property type="match status" value="1"/>
</dbReference>
<evidence type="ECO:0000313" key="3">
    <source>
        <dbReference type="Proteomes" id="UP000305709"/>
    </source>
</evidence>
<dbReference type="EMBL" id="VDFV01000065">
    <property type="protein sequence ID" value="TNC61573.1"/>
    <property type="molecule type" value="Genomic_DNA"/>
</dbReference>
<organism evidence="2 3">
    <name type="scientific">Rubellimicrobium roseum</name>
    <dbReference type="NCBI Taxonomy" id="687525"/>
    <lineage>
        <taxon>Bacteria</taxon>
        <taxon>Pseudomonadati</taxon>
        <taxon>Pseudomonadota</taxon>
        <taxon>Alphaproteobacteria</taxon>
        <taxon>Rhodobacterales</taxon>
        <taxon>Roseobacteraceae</taxon>
        <taxon>Rubellimicrobium</taxon>
    </lineage>
</organism>
<keyword evidence="3" id="KW-1185">Reference proteome</keyword>
<reference evidence="2 3" key="1">
    <citation type="submission" date="2019-06" db="EMBL/GenBank/DDBJ databases">
        <authorList>
            <person name="Jiang L."/>
        </authorList>
    </citation>
    <scope>NUCLEOTIDE SEQUENCE [LARGE SCALE GENOMIC DNA]</scope>
    <source>
        <strain evidence="2 3">YIM 48858</strain>
    </source>
</reference>
<accession>A0A5C4N6W5</accession>
<dbReference type="InterPro" id="IPR049809">
    <property type="entry name" value="YehF/YfeS-like_WGR"/>
</dbReference>
<dbReference type="InterPro" id="IPR036930">
    <property type="entry name" value="WGR_dom_sf"/>
</dbReference>